<evidence type="ECO:0000313" key="1">
    <source>
        <dbReference type="EMBL" id="KAH7260147.1"/>
    </source>
</evidence>
<keyword evidence="2" id="KW-1185">Reference proteome</keyword>
<gene>
    <name evidence="1" type="ORF">B0J15DRAFT_593975</name>
</gene>
<proteinExistence type="predicted"/>
<dbReference type="OrthoDB" id="5101153at2759"/>
<sequence length="420" mass="47902">MIIPLELIALIAEKLAHRLAQTSPFLVTTDDAEWADLEVHHQALISLAASCKVVHHSIRHLLYTALDICNPFRLTKALIDILKHPQVGPSIRHIYCDTALDFEAVCKGPRGSSFRKQMERTVDITWVEDTLKQRNCCPPWWLNPGTTHWLHKNGIKTWIHREGQIRSEYLEVAFLSILHMATKVESLSFHHIDSGWGKLASMQGATGHPSSRVIVTVDRWVDETVMTCRDDDSQGPPRLILGNLKALQCNFREQSQWLHLANSLFGGGYENLRTLVLDGMSLRDMSEWSDKIKVENTKIEQLYLGSRNPFKRPISNPCFAKQEWVKGRWLVGGPRLENPQLELAREDEEGWRPNAEDRRRRKANLSGFKHLQVSDVVVDSPPNFPSRTLVALKDIASSLEVLRVEGYPFNLYIPDGRVFS</sequence>
<organism evidence="1 2">
    <name type="scientific">Fusarium solani</name>
    <name type="common">Filamentous fungus</name>
    <dbReference type="NCBI Taxonomy" id="169388"/>
    <lineage>
        <taxon>Eukaryota</taxon>
        <taxon>Fungi</taxon>
        <taxon>Dikarya</taxon>
        <taxon>Ascomycota</taxon>
        <taxon>Pezizomycotina</taxon>
        <taxon>Sordariomycetes</taxon>
        <taxon>Hypocreomycetidae</taxon>
        <taxon>Hypocreales</taxon>
        <taxon>Nectriaceae</taxon>
        <taxon>Fusarium</taxon>
        <taxon>Fusarium solani species complex</taxon>
    </lineage>
</organism>
<comment type="caution">
    <text evidence="1">The sequence shown here is derived from an EMBL/GenBank/DDBJ whole genome shotgun (WGS) entry which is preliminary data.</text>
</comment>
<evidence type="ECO:0000313" key="2">
    <source>
        <dbReference type="Proteomes" id="UP000736672"/>
    </source>
</evidence>
<dbReference type="Proteomes" id="UP000736672">
    <property type="component" value="Unassembled WGS sequence"/>
</dbReference>
<dbReference type="AlphaFoldDB" id="A0A9P9HN71"/>
<reference evidence="1" key="1">
    <citation type="journal article" date="2021" name="Nat. Commun.">
        <title>Genetic determinants of endophytism in the Arabidopsis root mycobiome.</title>
        <authorList>
            <person name="Mesny F."/>
            <person name="Miyauchi S."/>
            <person name="Thiergart T."/>
            <person name="Pickel B."/>
            <person name="Atanasova L."/>
            <person name="Karlsson M."/>
            <person name="Huettel B."/>
            <person name="Barry K.W."/>
            <person name="Haridas S."/>
            <person name="Chen C."/>
            <person name="Bauer D."/>
            <person name="Andreopoulos W."/>
            <person name="Pangilinan J."/>
            <person name="LaButti K."/>
            <person name="Riley R."/>
            <person name="Lipzen A."/>
            <person name="Clum A."/>
            <person name="Drula E."/>
            <person name="Henrissat B."/>
            <person name="Kohler A."/>
            <person name="Grigoriev I.V."/>
            <person name="Martin F.M."/>
            <person name="Hacquard S."/>
        </authorList>
    </citation>
    <scope>NUCLEOTIDE SEQUENCE</scope>
    <source>
        <strain evidence="1">FSSC 5 MPI-SDFR-AT-0091</strain>
    </source>
</reference>
<dbReference type="EMBL" id="JAGTJS010000008">
    <property type="protein sequence ID" value="KAH7260147.1"/>
    <property type="molecule type" value="Genomic_DNA"/>
</dbReference>
<name>A0A9P9HN71_FUSSL</name>
<protein>
    <submittedName>
        <fullName evidence="1">Uncharacterized protein</fullName>
    </submittedName>
</protein>
<accession>A0A9P9HN71</accession>